<keyword evidence="4" id="KW-1185">Reference proteome</keyword>
<sequence>MDRGSLARGGCGPPGDDAAGRGGGPATLGASARRGPPPEGRRSGRFPRVGASPSYSCCVRPHREDAERVTMTDHEGPATPQRGSLSAAIATAMVQLVRDYTGRGPTKARVILRDSVVVVLLEDTLTKGEQSLVRTGQADTVLAYRHSFQEAMRDDATAMIERLTRRRVTAMMSANHVDPDLGAEIFMLDGAPEAPHPAGEGARGPGAGRSFGPN</sequence>
<dbReference type="Pfam" id="PF10057">
    <property type="entry name" value="MpsC"/>
    <property type="match status" value="1"/>
</dbReference>
<dbReference type="InterPro" id="IPR018745">
    <property type="entry name" value="MpsC"/>
</dbReference>
<dbReference type="OrthoDB" id="5244960at2"/>
<evidence type="ECO:0000256" key="1">
    <source>
        <dbReference type="SAM" id="MobiDB-lite"/>
    </source>
</evidence>
<feature type="region of interest" description="Disordered" evidence="1">
    <location>
        <begin position="1"/>
        <end position="82"/>
    </location>
</feature>
<feature type="compositionally biased region" description="Gly residues" evidence="1">
    <location>
        <begin position="201"/>
        <end position="214"/>
    </location>
</feature>
<organism evidence="3 4">
    <name type="scientific">Baekduia soli</name>
    <dbReference type="NCBI Taxonomy" id="496014"/>
    <lineage>
        <taxon>Bacteria</taxon>
        <taxon>Bacillati</taxon>
        <taxon>Actinomycetota</taxon>
        <taxon>Thermoleophilia</taxon>
        <taxon>Solirubrobacterales</taxon>
        <taxon>Baekduiaceae</taxon>
        <taxon>Baekduia</taxon>
    </lineage>
</organism>
<reference evidence="3 4" key="1">
    <citation type="journal article" date="2018" name="J. Microbiol.">
        <title>Baekduia soli gen. nov., sp. nov., a novel bacterium isolated from the soil of Baekdu Mountain and proposal of a novel family name, Baekduiaceae fam. nov.</title>
        <authorList>
            <person name="An D.S."/>
            <person name="Siddiqi M.Z."/>
            <person name="Kim K.H."/>
            <person name="Yu H.S."/>
            <person name="Im W.T."/>
        </authorList>
    </citation>
    <scope>NUCLEOTIDE SEQUENCE [LARGE SCALE GENOMIC DNA]</scope>
    <source>
        <strain evidence="3 4">BR7-21</strain>
    </source>
</reference>
<evidence type="ECO:0000313" key="4">
    <source>
        <dbReference type="Proteomes" id="UP000321805"/>
    </source>
</evidence>
<proteinExistence type="predicted"/>
<evidence type="ECO:0000259" key="2">
    <source>
        <dbReference type="Pfam" id="PF10057"/>
    </source>
</evidence>
<feature type="compositionally biased region" description="Low complexity" evidence="1">
    <location>
        <begin position="191"/>
        <end position="200"/>
    </location>
</feature>
<dbReference type="KEGG" id="bsol:FSW04_04565"/>
<name>A0A5B8U1P2_9ACTN</name>
<evidence type="ECO:0000313" key="3">
    <source>
        <dbReference type="EMBL" id="QEC46933.1"/>
    </source>
</evidence>
<feature type="domain" description="Na+-translocating membrane potential-generating system MpsC" evidence="2">
    <location>
        <begin position="82"/>
        <end position="189"/>
    </location>
</feature>
<feature type="compositionally biased region" description="Basic and acidic residues" evidence="1">
    <location>
        <begin position="61"/>
        <end position="76"/>
    </location>
</feature>
<feature type="region of interest" description="Disordered" evidence="1">
    <location>
        <begin position="191"/>
        <end position="214"/>
    </location>
</feature>
<gene>
    <name evidence="3" type="ORF">FSW04_04565</name>
</gene>
<dbReference type="EMBL" id="CP042430">
    <property type="protein sequence ID" value="QEC46933.1"/>
    <property type="molecule type" value="Genomic_DNA"/>
</dbReference>
<protein>
    <submittedName>
        <fullName evidence="3">DUF2294 domain-containing protein</fullName>
    </submittedName>
</protein>
<dbReference type="AlphaFoldDB" id="A0A5B8U1P2"/>
<dbReference type="Proteomes" id="UP000321805">
    <property type="component" value="Chromosome"/>
</dbReference>
<accession>A0A5B8U1P2</accession>